<feature type="domain" description="Peptidase M12A" evidence="3">
    <location>
        <begin position="20"/>
        <end position="211"/>
    </location>
</feature>
<name>A0A1D2MHK8_ORCCI</name>
<protein>
    <recommendedName>
        <fullName evidence="2">Metalloendopeptidase</fullName>
        <ecNumber evidence="2">3.4.24.-</ecNumber>
    </recommendedName>
</protein>
<keyword evidence="1" id="KW-1015">Disulfide bond</keyword>
<evidence type="ECO:0000259" key="3">
    <source>
        <dbReference type="PROSITE" id="PS51864"/>
    </source>
</evidence>
<keyword evidence="1 2" id="KW-0482">Metalloprotease</keyword>
<dbReference type="SMART" id="SM00235">
    <property type="entry name" value="ZnMc"/>
    <property type="match status" value="1"/>
</dbReference>
<dbReference type="OrthoDB" id="7544260at2759"/>
<comment type="cofactor">
    <cofactor evidence="1 2">
        <name>Zn(2+)</name>
        <dbReference type="ChEBI" id="CHEBI:29105"/>
    </cofactor>
    <text evidence="1 2">Binds 1 zinc ion per subunit.</text>
</comment>
<accession>A0A1D2MHK8</accession>
<sequence length="398" mass="44488">MHWISGEHPIQQARSEESNQAYPNIRKIELKWPDGVVLYKYNRILTLGDVYEIHKAFDEYHKKTCIRFEKALESDVDFVSLEVNNDQCGVATVCNMGNGSYQFARFGQNCRNVSTMVHELAHTLCLGHENQRRDRDNYISYADCGDNFPRKLSQKNFRASGIYDYASQMHYQCTSCQLGGFPLESGWCGVDLTPGLSVLDADLINALYDCKGCHRHRWIPAVQLTDQDKRNMHSLALKSGDPALNVCRASNNGEVSAGKYDAVQKTCSIRFGTELLEVKENVEVLTIPGGLDADCSNYRWVNRVDVPVGSAVAAGNSFRSYNFTMFVAYGSITKNDGIIETSVGKVGLSQDDNGFTRPAELAVGSANNGVTLDYKVLACVVDNSCMIRQWFVERKRCS</sequence>
<dbReference type="InterPro" id="IPR001506">
    <property type="entry name" value="Peptidase_M12A"/>
</dbReference>
<comment type="caution">
    <text evidence="1">Lacks conserved residue(s) required for the propagation of feature annotation.</text>
</comment>
<dbReference type="Gene3D" id="3.40.390.10">
    <property type="entry name" value="Collagenase (Catalytic Domain)"/>
    <property type="match status" value="1"/>
</dbReference>
<dbReference type="EC" id="3.4.24.-" evidence="2"/>
<gene>
    <name evidence="4" type="ORF">Ocin01_14192</name>
</gene>
<evidence type="ECO:0000313" key="5">
    <source>
        <dbReference type="Proteomes" id="UP000094527"/>
    </source>
</evidence>
<keyword evidence="1 2" id="KW-0378">Hydrolase</keyword>
<dbReference type="GO" id="GO:0008270">
    <property type="term" value="F:zinc ion binding"/>
    <property type="evidence" value="ECO:0007669"/>
    <property type="project" value="UniProtKB-UniRule"/>
</dbReference>
<feature type="binding site" evidence="1">
    <location>
        <position position="122"/>
    </location>
    <ligand>
        <name>Zn(2+)</name>
        <dbReference type="ChEBI" id="CHEBI:29105"/>
        <note>catalytic</note>
    </ligand>
</feature>
<dbReference type="GO" id="GO:0004222">
    <property type="term" value="F:metalloendopeptidase activity"/>
    <property type="evidence" value="ECO:0007669"/>
    <property type="project" value="UniProtKB-UniRule"/>
</dbReference>
<feature type="disulfide bond" evidence="1">
    <location>
        <begin position="88"/>
        <end position="110"/>
    </location>
</feature>
<dbReference type="PANTHER" id="PTHR10127">
    <property type="entry name" value="DISCOIDIN, CUB, EGF, LAMININ , AND ZINC METALLOPROTEASE DOMAIN CONTAINING"/>
    <property type="match status" value="1"/>
</dbReference>
<dbReference type="InterPro" id="IPR006616">
    <property type="entry name" value="DM9_repeat"/>
</dbReference>
<dbReference type="STRING" id="48709.A0A1D2MHK8"/>
<keyword evidence="1 2" id="KW-0645">Protease</keyword>
<keyword evidence="1 2" id="KW-0479">Metal-binding</keyword>
<dbReference type="SUPFAM" id="SSF55486">
    <property type="entry name" value="Metalloproteases ('zincins'), catalytic domain"/>
    <property type="match status" value="1"/>
</dbReference>
<dbReference type="GO" id="GO:0006508">
    <property type="term" value="P:proteolysis"/>
    <property type="evidence" value="ECO:0007669"/>
    <property type="project" value="UniProtKB-KW"/>
</dbReference>
<organism evidence="4 5">
    <name type="scientific">Orchesella cincta</name>
    <name type="common">Springtail</name>
    <name type="synonym">Podura cincta</name>
    <dbReference type="NCBI Taxonomy" id="48709"/>
    <lineage>
        <taxon>Eukaryota</taxon>
        <taxon>Metazoa</taxon>
        <taxon>Ecdysozoa</taxon>
        <taxon>Arthropoda</taxon>
        <taxon>Hexapoda</taxon>
        <taxon>Collembola</taxon>
        <taxon>Entomobryomorpha</taxon>
        <taxon>Entomobryoidea</taxon>
        <taxon>Orchesellidae</taxon>
        <taxon>Orchesellinae</taxon>
        <taxon>Orchesella</taxon>
    </lineage>
</organism>
<dbReference type="PRINTS" id="PR00480">
    <property type="entry name" value="ASTACIN"/>
</dbReference>
<reference evidence="4 5" key="1">
    <citation type="journal article" date="2016" name="Genome Biol. Evol.">
        <title>Gene Family Evolution Reflects Adaptation to Soil Environmental Stressors in the Genome of the Collembolan Orchesella cincta.</title>
        <authorList>
            <person name="Faddeeva-Vakhrusheva A."/>
            <person name="Derks M.F."/>
            <person name="Anvar S.Y."/>
            <person name="Agamennone V."/>
            <person name="Suring W."/>
            <person name="Smit S."/>
            <person name="van Straalen N.M."/>
            <person name="Roelofs D."/>
        </authorList>
    </citation>
    <scope>NUCLEOTIDE SEQUENCE [LARGE SCALE GENOMIC DNA]</scope>
    <source>
        <tissue evidence="4">Mixed pool</tissue>
    </source>
</reference>
<evidence type="ECO:0000256" key="1">
    <source>
        <dbReference type="PROSITE-ProRule" id="PRU01211"/>
    </source>
</evidence>
<dbReference type="EMBL" id="LJIJ01001214">
    <property type="protein sequence ID" value="ODM92490.1"/>
    <property type="molecule type" value="Genomic_DNA"/>
</dbReference>
<dbReference type="InterPro" id="IPR006026">
    <property type="entry name" value="Peptidase_Metallo"/>
</dbReference>
<dbReference type="Proteomes" id="UP000094527">
    <property type="component" value="Unassembled WGS sequence"/>
</dbReference>
<dbReference type="PROSITE" id="PS51864">
    <property type="entry name" value="ASTACIN"/>
    <property type="match status" value="1"/>
</dbReference>
<keyword evidence="1 2" id="KW-0862">Zinc</keyword>
<comment type="caution">
    <text evidence="4">The sequence shown here is derived from an EMBL/GenBank/DDBJ whole genome shotgun (WGS) entry which is preliminary data.</text>
</comment>
<evidence type="ECO:0000256" key="2">
    <source>
        <dbReference type="RuleBase" id="RU361183"/>
    </source>
</evidence>
<feature type="binding site" evidence="1">
    <location>
        <position position="128"/>
    </location>
    <ligand>
        <name>Zn(2+)</name>
        <dbReference type="ChEBI" id="CHEBI:29105"/>
        <note>catalytic</note>
    </ligand>
</feature>
<feature type="active site" evidence="1">
    <location>
        <position position="119"/>
    </location>
</feature>
<dbReference type="Pfam" id="PF11901">
    <property type="entry name" value="DM9"/>
    <property type="match status" value="1"/>
</dbReference>
<dbReference type="AlphaFoldDB" id="A0A1D2MHK8"/>
<dbReference type="PANTHER" id="PTHR10127:SF901">
    <property type="entry name" value="METALLOENDOPEPTIDASE"/>
    <property type="match status" value="1"/>
</dbReference>
<dbReference type="InterPro" id="IPR024079">
    <property type="entry name" value="MetalloPept_cat_dom_sf"/>
</dbReference>
<proteinExistence type="predicted"/>
<dbReference type="Pfam" id="PF01400">
    <property type="entry name" value="Astacin"/>
    <property type="match status" value="1"/>
</dbReference>
<feature type="binding site" evidence="1">
    <location>
        <position position="118"/>
    </location>
    <ligand>
        <name>Zn(2+)</name>
        <dbReference type="ChEBI" id="CHEBI:29105"/>
        <note>catalytic</note>
    </ligand>
</feature>
<evidence type="ECO:0000313" key="4">
    <source>
        <dbReference type="EMBL" id="ODM92490.1"/>
    </source>
</evidence>
<keyword evidence="5" id="KW-1185">Reference proteome</keyword>